<keyword evidence="1" id="KW-0472">Membrane</keyword>
<feature type="non-terminal residue" evidence="2">
    <location>
        <position position="213"/>
    </location>
</feature>
<accession>A0A9J6AR81</accession>
<gene>
    <name evidence="2" type="ORF">H5410_012296</name>
</gene>
<organism evidence="2 3">
    <name type="scientific">Solanum commersonii</name>
    <name type="common">Commerson's wild potato</name>
    <name type="synonym">Commerson's nightshade</name>
    <dbReference type="NCBI Taxonomy" id="4109"/>
    <lineage>
        <taxon>Eukaryota</taxon>
        <taxon>Viridiplantae</taxon>
        <taxon>Streptophyta</taxon>
        <taxon>Embryophyta</taxon>
        <taxon>Tracheophyta</taxon>
        <taxon>Spermatophyta</taxon>
        <taxon>Magnoliopsida</taxon>
        <taxon>eudicotyledons</taxon>
        <taxon>Gunneridae</taxon>
        <taxon>Pentapetalae</taxon>
        <taxon>asterids</taxon>
        <taxon>lamiids</taxon>
        <taxon>Solanales</taxon>
        <taxon>Solanaceae</taxon>
        <taxon>Solanoideae</taxon>
        <taxon>Solaneae</taxon>
        <taxon>Solanum</taxon>
    </lineage>
</organism>
<dbReference type="GO" id="GO:0003677">
    <property type="term" value="F:DNA binding"/>
    <property type="evidence" value="ECO:0007669"/>
    <property type="project" value="InterPro"/>
</dbReference>
<dbReference type="AlphaFoldDB" id="A0A9J6AR81"/>
<dbReference type="InterPro" id="IPR036093">
    <property type="entry name" value="NAC_dom_sf"/>
</dbReference>
<dbReference type="GO" id="GO:0006355">
    <property type="term" value="P:regulation of DNA-templated transcription"/>
    <property type="evidence" value="ECO:0007669"/>
    <property type="project" value="InterPro"/>
</dbReference>
<evidence type="ECO:0000313" key="2">
    <source>
        <dbReference type="EMBL" id="KAG5627078.1"/>
    </source>
</evidence>
<proteinExistence type="predicted"/>
<sequence length="213" mass="25131">MMSLAPIPQNDCTSLNRVYLTLYWAMMCSSYGSFLHLFWELGGLLPVFLTVASVLRLHFTSPQRVMKRVSLLMISAFFFGASVETSECGQNKTWLMVEYHVTDSFFKENNYILKEDFVVCRIKKKMDKEKNVDYIMEAQEGDLGLVMKKMQLRLQLPNMMFKTVLMKLLQWRIKRQQGHGVDDIRINEFQEEMYRTFEDIPVDIPDDWLQNSH</sequence>
<name>A0A9J6AR81_SOLCO</name>
<dbReference type="Proteomes" id="UP000824120">
    <property type="component" value="Chromosome 2"/>
</dbReference>
<keyword evidence="1" id="KW-1133">Transmembrane helix</keyword>
<dbReference type="OrthoDB" id="1277691at2759"/>
<dbReference type="EMBL" id="JACXVP010000002">
    <property type="protein sequence ID" value="KAG5627078.1"/>
    <property type="molecule type" value="Genomic_DNA"/>
</dbReference>
<dbReference type="Gene3D" id="2.170.150.80">
    <property type="entry name" value="NAC domain"/>
    <property type="match status" value="1"/>
</dbReference>
<dbReference type="SUPFAM" id="SSF101941">
    <property type="entry name" value="NAC domain"/>
    <property type="match status" value="1"/>
</dbReference>
<evidence type="ECO:0000256" key="1">
    <source>
        <dbReference type="SAM" id="Phobius"/>
    </source>
</evidence>
<comment type="caution">
    <text evidence="2">The sequence shown here is derived from an EMBL/GenBank/DDBJ whole genome shotgun (WGS) entry which is preliminary data.</text>
</comment>
<protein>
    <submittedName>
        <fullName evidence="2">Uncharacterized protein</fullName>
    </submittedName>
</protein>
<feature type="transmembrane region" description="Helical" evidence="1">
    <location>
        <begin position="37"/>
        <end position="57"/>
    </location>
</feature>
<keyword evidence="3" id="KW-1185">Reference proteome</keyword>
<reference evidence="2 3" key="1">
    <citation type="submission" date="2020-09" db="EMBL/GenBank/DDBJ databases">
        <title>De no assembly of potato wild relative species, Solanum commersonii.</title>
        <authorList>
            <person name="Cho K."/>
        </authorList>
    </citation>
    <scope>NUCLEOTIDE SEQUENCE [LARGE SCALE GENOMIC DNA]</scope>
    <source>
        <strain evidence="2">LZ3.2</strain>
        <tissue evidence="2">Leaf</tissue>
    </source>
</reference>
<keyword evidence="1" id="KW-0812">Transmembrane</keyword>
<evidence type="ECO:0000313" key="3">
    <source>
        <dbReference type="Proteomes" id="UP000824120"/>
    </source>
</evidence>